<proteinExistence type="predicted"/>
<dbReference type="Proteomes" id="UP000324897">
    <property type="component" value="Unassembled WGS sequence"/>
</dbReference>
<feature type="compositionally biased region" description="Low complexity" evidence="1">
    <location>
        <begin position="101"/>
        <end position="111"/>
    </location>
</feature>
<evidence type="ECO:0000313" key="3">
    <source>
        <dbReference type="Proteomes" id="UP000324897"/>
    </source>
</evidence>
<organism evidence="2 3">
    <name type="scientific">Eragrostis curvula</name>
    <name type="common">weeping love grass</name>
    <dbReference type="NCBI Taxonomy" id="38414"/>
    <lineage>
        <taxon>Eukaryota</taxon>
        <taxon>Viridiplantae</taxon>
        <taxon>Streptophyta</taxon>
        <taxon>Embryophyta</taxon>
        <taxon>Tracheophyta</taxon>
        <taxon>Spermatophyta</taxon>
        <taxon>Magnoliopsida</taxon>
        <taxon>Liliopsida</taxon>
        <taxon>Poales</taxon>
        <taxon>Poaceae</taxon>
        <taxon>PACMAD clade</taxon>
        <taxon>Chloridoideae</taxon>
        <taxon>Eragrostideae</taxon>
        <taxon>Eragrostidinae</taxon>
        <taxon>Eragrostis</taxon>
    </lineage>
</organism>
<keyword evidence="3" id="KW-1185">Reference proteome</keyword>
<dbReference type="AlphaFoldDB" id="A0A5J9SDH5"/>
<feature type="non-terminal residue" evidence="2">
    <location>
        <position position="1"/>
    </location>
</feature>
<protein>
    <submittedName>
        <fullName evidence="2">Uncharacterized protein</fullName>
    </submittedName>
</protein>
<evidence type="ECO:0000256" key="1">
    <source>
        <dbReference type="SAM" id="MobiDB-lite"/>
    </source>
</evidence>
<dbReference type="Gramene" id="TVT97337">
    <property type="protein sequence ID" value="TVT97337"/>
    <property type="gene ID" value="EJB05_57421"/>
</dbReference>
<feature type="compositionally biased region" description="Low complexity" evidence="1">
    <location>
        <begin position="147"/>
        <end position="161"/>
    </location>
</feature>
<feature type="compositionally biased region" description="Low complexity" evidence="1">
    <location>
        <begin position="130"/>
        <end position="139"/>
    </location>
</feature>
<accession>A0A5J9SDH5</accession>
<reference evidence="2 3" key="1">
    <citation type="journal article" date="2019" name="Sci. Rep.">
        <title>A high-quality genome of Eragrostis curvula grass provides insights into Poaceae evolution and supports new strategies to enhance forage quality.</title>
        <authorList>
            <person name="Carballo J."/>
            <person name="Santos B.A.C.M."/>
            <person name="Zappacosta D."/>
            <person name="Garbus I."/>
            <person name="Selva J.P."/>
            <person name="Gallo C.A."/>
            <person name="Diaz A."/>
            <person name="Albertini E."/>
            <person name="Caccamo M."/>
            <person name="Echenique V."/>
        </authorList>
    </citation>
    <scope>NUCLEOTIDE SEQUENCE [LARGE SCALE GENOMIC DNA]</scope>
    <source>
        <strain evidence="3">cv. Victoria</strain>
        <tissue evidence="2">Leaf</tissue>
    </source>
</reference>
<comment type="caution">
    <text evidence="2">The sequence shown here is derived from an EMBL/GenBank/DDBJ whole genome shotgun (WGS) entry which is preliminary data.</text>
</comment>
<sequence>EDEEAEAALAGEDAADGGACCTDPAADLCLQHAPPKLLDVIEAELLYAEAAQGQLDGRLANRGVGLDALAAIAGCGHAGGDGVEVTDGIRREEEEDDTEESSSSPASDDTSCGGWSGGQPAPRARGRAARGGTDASSPARFRRRRPSPGMRSFSRMLRWEL</sequence>
<feature type="region of interest" description="Disordered" evidence="1">
    <location>
        <begin position="75"/>
        <end position="161"/>
    </location>
</feature>
<gene>
    <name evidence="2" type="ORF">EJB05_57421</name>
</gene>
<name>A0A5J9SDH5_9POAL</name>
<evidence type="ECO:0000313" key="2">
    <source>
        <dbReference type="EMBL" id="TVT97337.1"/>
    </source>
</evidence>
<dbReference type="EMBL" id="RWGY01001025">
    <property type="protein sequence ID" value="TVT97337.1"/>
    <property type="molecule type" value="Genomic_DNA"/>
</dbReference>